<gene>
    <name evidence="2" type="ORF">RB614_41120</name>
</gene>
<comment type="caution">
    <text evidence="2">The sequence shown here is derived from an EMBL/GenBank/DDBJ whole genome shotgun (WGS) entry which is preliminary data.</text>
</comment>
<dbReference type="Pfam" id="PF12079">
    <property type="entry name" value="DUF3558"/>
    <property type="match status" value="1"/>
</dbReference>
<feature type="chain" id="PRO_5046982439" evidence="1">
    <location>
        <begin position="24"/>
        <end position="203"/>
    </location>
</feature>
<keyword evidence="3" id="KW-1185">Reference proteome</keyword>
<protein>
    <submittedName>
        <fullName evidence="2">DUF3558 family protein</fullName>
    </submittedName>
</protein>
<name>A0ABU0ZY60_9ACTN</name>
<evidence type="ECO:0000256" key="1">
    <source>
        <dbReference type="SAM" id="SignalP"/>
    </source>
</evidence>
<reference evidence="2 3" key="1">
    <citation type="submission" date="2023-08" db="EMBL/GenBank/DDBJ databases">
        <title>Phytohabitans sansha sp. nov., isolated from marine sediment.</title>
        <authorList>
            <person name="Zhao Y."/>
            <person name="Yi K."/>
        </authorList>
    </citation>
    <scope>NUCLEOTIDE SEQUENCE [LARGE SCALE GENOMIC DNA]</scope>
    <source>
        <strain evidence="2 3">ZYX-F-186</strain>
    </source>
</reference>
<sequence>MALSVSTPGARAARRLLAVGATAAVLAVGAGCGGDSADPAAPPADPATVASSTAASSALATDSDGFPVDPCALVPKELVESTLGITVVDSEKSKTGCELKTADYSAGGGSYEINVYPWAEGGEQTYTQLAGSTGNPDFRKVEGPWDEAVYYQEMGGALTLAFKTAKWGVSTQIGGIKLMDRLGADLSAQMTALASAVAQALAA</sequence>
<keyword evidence="1" id="KW-0732">Signal</keyword>
<feature type="signal peptide" evidence="1">
    <location>
        <begin position="1"/>
        <end position="23"/>
    </location>
</feature>
<accession>A0ABU0ZY60</accession>
<proteinExistence type="predicted"/>
<dbReference type="EMBL" id="JAVHUY010000065">
    <property type="protein sequence ID" value="MDQ7910912.1"/>
    <property type="molecule type" value="Genomic_DNA"/>
</dbReference>
<evidence type="ECO:0000313" key="2">
    <source>
        <dbReference type="EMBL" id="MDQ7910912.1"/>
    </source>
</evidence>
<dbReference type="RefSeq" id="WP_308718150.1">
    <property type="nucleotide sequence ID" value="NZ_JAVHUY010000065.1"/>
</dbReference>
<dbReference type="Proteomes" id="UP001230908">
    <property type="component" value="Unassembled WGS sequence"/>
</dbReference>
<evidence type="ECO:0000313" key="3">
    <source>
        <dbReference type="Proteomes" id="UP001230908"/>
    </source>
</evidence>
<organism evidence="2 3">
    <name type="scientific">Phytohabitans maris</name>
    <dbReference type="NCBI Taxonomy" id="3071409"/>
    <lineage>
        <taxon>Bacteria</taxon>
        <taxon>Bacillati</taxon>
        <taxon>Actinomycetota</taxon>
        <taxon>Actinomycetes</taxon>
        <taxon>Micromonosporales</taxon>
        <taxon>Micromonosporaceae</taxon>
    </lineage>
</organism>
<dbReference type="InterPro" id="IPR024520">
    <property type="entry name" value="DUF3558"/>
</dbReference>